<keyword evidence="3" id="KW-1185">Reference proteome</keyword>
<evidence type="ECO:0000256" key="1">
    <source>
        <dbReference type="SAM" id="MobiDB-lite"/>
    </source>
</evidence>
<evidence type="ECO:0000313" key="3">
    <source>
        <dbReference type="Proteomes" id="UP000054007"/>
    </source>
</evidence>
<feature type="region of interest" description="Disordered" evidence="1">
    <location>
        <begin position="337"/>
        <end position="436"/>
    </location>
</feature>
<organism evidence="2 3">
    <name type="scientific">Cylindrobasidium torrendii FP15055 ss-10</name>
    <dbReference type="NCBI Taxonomy" id="1314674"/>
    <lineage>
        <taxon>Eukaryota</taxon>
        <taxon>Fungi</taxon>
        <taxon>Dikarya</taxon>
        <taxon>Basidiomycota</taxon>
        <taxon>Agaricomycotina</taxon>
        <taxon>Agaricomycetes</taxon>
        <taxon>Agaricomycetidae</taxon>
        <taxon>Agaricales</taxon>
        <taxon>Marasmiineae</taxon>
        <taxon>Physalacriaceae</taxon>
        <taxon>Cylindrobasidium</taxon>
    </lineage>
</organism>
<accession>A0A0D7AUI0</accession>
<feature type="compositionally biased region" description="Polar residues" evidence="1">
    <location>
        <begin position="378"/>
        <end position="395"/>
    </location>
</feature>
<name>A0A0D7AUI0_9AGAR</name>
<proteinExistence type="predicted"/>
<feature type="compositionally biased region" description="Basic residues" evidence="1">
    <location>
        <begin position="397"/>
        <end position="407"/>
    </location>
</feature>
<dbReference type="EMBL" id="KN880896">
    <property type="protein sequence ID" value="KIY61660.1"/>
    <property type="molecule type" value="Genomic_DNA"/>
</dbReference>
<gene>
    <name evidence="2" type="ORF">CYLTODRAFT_459675</name>
</gene>
<sequence>MEVATCALPPTTKGISGDDPLTEIPYHMRMRRTYDLLKLLRKYGLDFEAVQRLNNLPIGPNSIPPTVKASYQLLPYETAPVLKGTAKYERLGNLRSNIIEKSVMGERCSIFFRHVVCDVGFWISITETAPRTLHRVDRLAGTMPGTTNPNHRDNLFMTDCGFHSAWASGNVVLLAITSPTDFRPPKRLRDITKHNIRCAPKDRINIYDWIPSTDASTSPGQLYLAIFFDRRTDLMTLWDYETGRSHDAPVADGVLTFMNNHPLLVSFGSALNREWLVKSNKWKSFSEKQKPEIRGALRHFDALVEGWVSADIIETRAEYNAGMNAPRTNAPQPALAETMRQAKDTDAPTVRNTRSNAAADAEAAADFQAPLDRPRMTRSMSAPNLKQTSNAQITRGKSVKTLRKNLKRAADDEDEGSNKAAASTSRPMAKKTRNRQ</sequence>
<reference evidence="2 3" key="1">
    <citation type="journal article" date="2015" name="Fungal Genet. Biol.">
        <title>Evolution of novel wood decay mechanisms in Agaricales revealed by the genome sequences of Fistulina hepatica and Cylindrobasidium torrendii.</title>
        <authorList>
            <person name="Floudas D."/>
            <person name="Held B.W."/>
            <person name="Riley R."/>
            <person name="Nagy L.G."/>
            <person name="Koehler G."/>
            <person name="Ransdell A.S."/>
            <person name="Younus H."/>
            <person name="Chow J."/>
            <person name="Chiniquy J."/>
            <person name="Lipzen A."/>
            <person name="Tritt A."/>
            <person name="Sun H."/>
            <person name="Haridas S."/>
            <person name="LaButti K."/>
            <person name="Ohm R.A."/>
            <person name="Kues U."/>
            <person name="Blanchette R.A."/>
            <person name="Grigoriev I.V."/>
            <person name="Minto R.E."/>
            <person name="Hibbett D.S."/>
        </authorList>
    </citation>
    <scope>NUCLEOTIDE SEQUENCE [LARGE SCALE GENOMIC DNA]</scope>
    <source>
        <strain evidence="2 3">FP15055 ss-10</strain>
    </source>
</reference>
<feature type="compositionally biased region" description="Low complexity" evidence="1">
    <location>
        <begin position="357"/>
        <end position="366"/>
    </location>
</feature>
<protein>
    <submittedName>
        <fullName evidence="2">Uncharacterized protein</fullName>
    </submittedName>
</protein>
<evidence type="ECO:0000313" key="2">
    <source>
        <dbReference type="EMBL" id="KIY61660.1"/>
    </source>
</evidence>
<dbReference type="Proteomes" id="UP000054007">
    <property type="component" value="Unassembled WGS sequence"/>
</dbReference>
<dbReference type="AlphaFoldDB" id="A0A0D7AUI0"/>